<sequence>MKSEGPADSHAGICNCSDFQVLSLNHVTVPSFKFQPIVL</sequence>
<accession>A0A975GQ54</accession>
<evidence type="ECO:0000313" key="2">
    <source>
        <dbReference type="Proteomes" id="UP000663722"/>
    </source>
</evidence>
<name>A0A975GQ54_9BACT</name>
<proteinExistence type="predicted"/>
<gene>
    <name evidence="1" type="ORF">dnm_055880</name>
</gene>
<dbReference type="Proteomes" id="UP000663722">
    <property type="component" value="Chromosome"/>
</dbReference>
<keyword evidence="2" id="KW-1185">Reference proteome</keyword>
<dbReference type="EMBL" id="CP061800">
    <property type="protein sequence ID" value="QTA89532.1"/>
    <property type="molecule type" value="Genomic_DNA"/>
</dbReference>
<dbReference type="AlphaFoldDB" id="A0A975GQ54"/>
<organism evidence="1 2">
    <name type="scientific">Desulfonema magnum</name>
    <dbReference type="NCBI Taxonomy" id="45655"/>
    <lineage>
        <taxon>Bacteria</taxon>
        <taxon>Pseudomonadati</taxon>
        <taxon>Thermodesulfobacteriota</taxon>
        <taxon>Desulfobacteria</taxon>
        <taxon>Desulfobacterales</taxon>
        <taxon>Desulfococcaceae</taxon>
        <taxon>Desulfonema</taxon>
    </lineage>
</organism>
<dbReference type="KEGG" id="dmm:dnm_055880"/>
<reference evidence="1" key="1">
    <citation type="journal article" date="2021" name="Microb. Physiol.">
        <title>Proteogenomic Insights into the Physiology of Marine, Sulfate-Reducing, Filamentous Desulfonema limicola and Desulfonema magnum.</title>
        <authorList>
            <person name="Schnaars V."/>
            <person name="Wohlbrand L."/>
            <person name="Scheve S."/>
            <person name="Hinrichs C."/>
            <person name="Reinhardt R."/>
            <person name="Rabus R."/>
        </authorList>
    </citation>
    <scope>NUCLEOTIDE SEQUENCE</scope>
    <source>
        <strain evidence="1">4be13</strain>
    </source>
</reference>
<evidence type="ECO:0000313" key="1">
    <source>
        <dbReference type="EMBL" id="QTA89532.1"/>
    </source>
</evidence>
<protein>
    <submittedName>
        <fullName evidence="1">Uncharacterized protein</fullName>
    </submittedName>
</protein>